<proteinExistence type="predicted"/>
<dbReference type="EMBL" id="JACOOZ010000003">
    <property type="protein sequence ID" value="MBC5667471.1"/>
    <property type="molecule type" value="Genomic_DNA"/>
</dbReference>
<dbReference type="Proteomes" id="UP000597877">
    <property type="component" value="Unassembled WGS sequence"/>
</dbReference>
<dbReference type="PANTHER" id="PTHR31746:SF3">
    <property type="entry name" value="TRANSMEMBRANE PROTEIN 229B"/>
    <property type="match status" value="1"/>
</dbReference>
<evidence type="ECO:0000313" key="5">
    <source>
        <dbReference type="EMBL" id="MBC5667471.1"/>
    </source>
</evidence>
<evidence type="ECO:0000256" key="2">
    <source>
        <dbReference type="ARBA" id="ARBA00022692"/>
    </source>
</evidence>
<dbReference type="InterPro" id="IPR010540">
    <property type="entry name" value="CmpB_TMEM229"/>
</dbReference>
<comment type="subcellular location">
    <subcellularLocation>
        <location evidence="1">Membrane</location>
        <topology evidence="1">Multi-pass membrane protein</topology>
    </subcellularLocation>
</comment>
<comment type="caution">
    <text evidence="5">The sequence shown here is derived from an EMBL/GenBank/DDBJ whole genome shotgun (WGS) entry which is preliminary data.</text>
</comment>
<evidence type="ECO:0000256" key="1">
    <source>
        <dbReference type="ARBA" id="ARBA00004141"/>
    </source>
</evidence>
<keyword evidence="6" id="KW-1185">Reference proteome</keyword>
<dbReference type="PANTHER" id="PTHR31746">
    <property type="entry name" value="TRANSMEMBRANE PROTEIN 229 FAMILY MEMBER"/>
    <property type="match status" value="1"/>
</dbReference>
<evidence type="ECO:0000313" key="6">
    <source>
        <dbReference type="Proteomes" id="UP000597877"/>
    </source>
</evidence>
<sequence length="129" mass="14718">MNRDFIKCGITGWCIEVLFTSASCFKEKNYKLIGKTSIWMFPIYGMASVIKPISKKLKAYNKPMVERGAVYTAGIFLVEFVSGSLLKKSNNCPWDYSSAKYNIKGVVRLDYAPLWFVMGLIYEKILSKD</sequence>
<name>A0ABR7F1I6_9FIRM</name>
<reference evidence="5 6" key="1">
    <citation type="submission" date="2020-08" db="EMBL/GenBank/DDBJ databases">
        <title>Genome public.</title>
        <authorList>
            <person name="Liu C."/>
            <person name="Sun Q."/>
        </authorList>
    </citation>
    <scope>NUCLEOTIDE SEQUENCE [LARGE SCALE GENOMIC DNA]</scope>
    <source>
        <strain evidence="5 6">BX4</strain>
    </source>
</reference>
<keyword evidence="2" id="KW-0812">Transmembrane</keyword>
<evidence type="ECO:0008006" key="7">
    <source>
        <dbReference type="Google" id="ProtNLM"/>
    </source>
</evidence>
<keyword evidence="4" id="KW-0472">Membrane</keyword>
<keyword evidence="3" id="KW-1133">Transmembrane helix</keyword>
<gene>
    <name evidence="5" type="ORF">H8S00_05670</name>
</gene>
<accession>A0ABR7F1I6</accession>
<evidence type="ECO:0000256" key="3">
    <source>
        <dbReference type="ARBA" id="ARBA00022989"/>
    </source>
</evidence>
<protein>
    <recommendedName>
        <fullName evidence="7">ABC transporter type IV</fullName>
    </recommendedName>
</protein>
<dbReference type="Pfam" id="PF06541">
    <property type="entry name" value="ABC_trans_CmpB"/>
    <property type="match status" value="1"/>
</dbReference>
<evidence type="ECO:0000256" key="4">
    <source>
        <dbReference type="ARBA" id="ARBA00023136"/>
    </source>
</evidence>
<organism evidence="5 6">
    <name type="scientific">Eubacterium segne</name>
    <dbReference type="NCBI Taxonomy" id="2763045"/>
    <lineage>
        <taxon>Bacteria</taxon>
        <taxon>Bacillati</taxon>
        <taxon>Bacillota</taxon>
        <taxon>Clostridia</taxon>
        <taxon>Eubacteriales</taxon>
        <taxon>Eubacteriaceae</taxon>
        <taxon>Eubacterium</taxon>
    </lineage>
</organism>